<name>A0A2K1JCS4_PHYPA</name>
<dbReference type="Proteomes" id="UP000006727">
    <property type="component" value="Chromosome 15"/>
</dbReference>
<keyword evidence="3" id="KW-1185">Reference proteome</keyword>
<gene>
    <name evidence="1" type="ORF">PHYPA_019605</name>
</gene>
<dbReference type="AlphaFoldDB" id="A0A2K1JCS4"/>
<proteinExistence type="predicted"/>
<dbReference type="InParanoid" id="A0A2K1JCS4"/>
<dbReference type="EMBL" id="ABEU02000015">
    <property type="protein sequence ID" value="PNR39327.1"/>
    <property type="molecule type" value="Genomic_DNA"/>
</dbReference>
<sequence>MKRCAIRVEAVGSKLARGNPNRFQVCRLNHSAKLTRQMPTAFLFPSIFYYSSPNTFTSCIHMLITCGNIL</sequence>
<evidence type="ECO:0000313" key="3">
    <source>
        <dbReference type="Proteomes" id="UP000006727"/>
    </source>
</evidence>
<evidence type="ECO:0000313" key="2">
    <source>
        <dbReference type="EnsemblPlants" id="Pp3c15_11040V3.1"/>
    </source>
</evidence>
<reference evidence="1 3" key="2">
    <citation type="journal article" date="2018" name="Plant J.">
        <title>The Physcomitrella patens chromosome-scale assembly reveals moss genome structure and evolution.</title>
        <authorList>
            <person name="Lang D."/>
            <person name="Ullrich K.K."/>
            <person name="Murat F."/>
            <person name="Fuchs J."/>
            <person name="Jenkins J."/>
            <person name="Haas F.B."/>
            <person name="Piednoel M."/>
            <person name="Gundlach H."/>
            <person name="Van Bel M."/>
            <person name="Meyberg R."/>
            <person name="Vives C."/>
            <person name="Morata J."/>
            <person name="Symeonidi A."/>
            <person name="Hiss M."/>
            <person name="Muchero W."/>
            <person name="Kamisugi Y."/>
            <person name="Saleh O."/>
            <person name="Blanc G."/>
            <person name="Decker E.L."/>
            <person name="van Gessel N."/>
            <person name="Grimwood J."/>
            <person name="Hayes R.D."/>
            <person name="Graham S.W."/>
            <person name="Gunter L.E."/>
            <person name="McDaniel S.F."/>
            <person name="Hoernstein S.N.W."/>
            <person name="Larsson A."/>
            <person name="Li F.W."/>
            <person name="Perroud P.F."/>
            <person name="Phillips J."/>
            <person name="Ranjan P."/>
            <person name="Rokshar D.S."/>
            <person name="Rothfels C.J."/>
            <person name="Schneider L."/>
            <person name="Shu S."/>
            <person name="Stevenson D.W."/>
            <person name="Thummler F."/>
            <person name="Tillich M."/>
            <person name="Villarreal Aguilar J.C."/>
            <person name="Widiez T."/>
            <person name="Wong G.K."/>
            <person name="Wymore A."/>
            <person name="Zhang Y."/>
            <person name="Zimmer A.D."/>
            <person name="Quatrano R.S."/>
            <person name="Mayer K.F.X."/>
            <person name="Goodstein D."/>
            <person name="Casacuberta J.M."/>
            <person name="Vandepoele K."/>
            <person name="Reski R."/>
            <person name="Cuming A.C."/>
            <person name="Tuskan G.A."/>
            <person name="Maumus F."/>
            <person name="Salse J."/>
            <person name="Schmutz J."/>
            <person name="Rensing S.A."/>
        </authorList>
    </citation>
    <scope>NUCLEOTIDE SEQUENCE [LARGE SCALE GENOMIC DNA]</scope>
    <source>
        <strain evidence="2 3">cv. Gransden 2004</strain>
    </source>
</reference>
<protein>
    <submittedName>
        <fullName evidence="1 2">Uncharacterized protein</fullName>
    </submittedName>
</protein>
<organism evidence="1">
    <name type="scientific">Physcomitrium patens</name>
    <name type="common">Spreading-leaved earth moss</name>
    <name type="synonym">Physcomitrella patens</name>
    <dbReference type="NCBI Taxonomy" id="3218"/>
    <lineage>
        <taxon>Eukaryota</taxon>
        <taxon>Viridiplantae</taxon>
        <taxon>Streptophyta</taxon>
        <taxon>Embryophyta</taxon>
        <taxon>Bryophyta</taxon>
        <taxon>Bryophytina</taxon>
        <taxon>Bryopsida</taxon>
        <taxon>Funariidae</taxon>
        <taxon>Funariales</taxon>
        <taxon>Funariaceae</taxon>
        <taxon>Physcomitrium</taxon>
    </lineage>
</organism>
<evidence type="ECO:0000313" key="1">
    <source>
        <dbReference type="EMBL" id="PNR39327.1"/>
    </source>
</evidence>
<reference evidence="1 3" key="1">
    <citation type="journal article" date="2008" name="Science">
        <title>The Physcomitrella genome reveals evolutionary insights into the conquest of land by plants.</title>
        <authorList>
            <person name="Rensing S."/>
            <person name="Lang D."/>
            <person name="Zimmer A."/>
            <person name="Terry A."/>
            <person name="Salamov A."/>
            <person name="Shapiro H."/>
            <person name="Nishiyama T."/>
            <person name="Perroud P.-F."/>
            <person name="Lindquist E."/>
            <person name="Kamisugi Y."/>
            <person name="Tanahashi T."/>
            <person name="Sakakibara K."/>
            <person name="Fujita T."/>
            <person name="Oishi K."/>
            <person name="Shin-I T."/>
            <person name="Kuroki Y."/>
            <person name="Toyoda A."/>
            <person name="Suzuki Y."/>
            <person name="Hashimoto A."/>
            <person name="Yamaguchi K."/>
            <person name="Sugano A."/>
            <person name="Kohara Y."/>
            <person name="Fujiyama A."/>
            <person name="Anterola A."/>
            <person name="Aoki S."/>
            <person name="Ashton N."/>
            <person name="Barbazuk W.B."/>
            <person name="Barker E."/>
            <person name="Bennetzen J."/>
            <person name="Bezanilla M."/>
            <person name="Blankenship R."/>
            <person name="Cho S.H."/>
            <person name="Dutcher S."/>
            <person name="Estelle M."/>
            <person name="Fawcett J.A."/>
            <person name="Gundlach H."/>
            <person name="Hanada K."/>
            <person name="Heyl A."/>
            <person name="Hicks K.A."/>
            <person name="Hugh J."/>
            <person name="Lohr M."/>
            <person name="Mayer K."/>
            <person name="Melkozernov A."/>
            <person name="Murata T."/>
            <person name="Nelson D."/>
            <person name="Pils B."/>
            <person name="Prigge M."/>
            <person name="Reiss B."/>
            <person name="Renner T."/>
            <person name="Rombauts S."/>
            <person name="Rushton P."/>
            <person name="Sanderfoot A."/>
            <person name="Schween G."/>
            <person name="Shiu S.-H."/>
            <person name="Stueber K."/>
            <person name="Theodoulou F.L."/>
            <person name="Tu H."/>
            <person name="Van de Peer Y."/>
            <person name="Verrier P.J."/>
            <person name="Waters E."/>
            <person name="Wood A."/>
            <person name="Yang L."/>
            <person name="Cove D."/>
            <person name="Cuming A."/>
            <person name="Hasebe M."/>
            <person name="Lucas S."/>
            <person name="Mishler D.B."/>
            <person name="Reski R."/>
            <person name="Grigoriev I."/>
            <person name="Quatrano R.S."/>
            <person name="Boore J.L."/>
        </authorList>
    </citation>
    <scope>NUCLEOTIDE SEQUENCE [LARGE SCALE GENOMIC DNA]</scope>
    <source>
        <strain evidence="2 3">cv. Gransden 2004</strain>
    </source>
</reference>
<dbReference type="Gramene" id="Pp3c15_11040V3.1">
    <property type="protein sequence ID" value="Pp3c15_11040V3.1"/>
    <property type="gene ID" value="Pp3c15_11040"/>
</dbReference>
<dbReference type="EnsemblPlants" id="Pp3c15_11040V3.1">
    <property type="protein sequence ID" value="Pp3c15_11040V3.1"/>
    <property type="gene ID" value="Pp3c15_11040"/>
</dbReference>
<reference evidence="2" key="3">
    <citation type="submission" date="2020-12" db="UniProtKB">
        <authorList>
            <consortium name="EnsemblPlants"/>
        </authorList>
    </citation>
    <scope>IDENTIFICATION</scope>
</reference>
<accession>A0A2K1JCS4</accession>